<dbReference type="AlphaFoldDB" id="A0A2N9J9M5"/>
<dbReference type="GO" id="GO:0009506">
    <property type="term" value="C:plasmodesma"/>
    <property type="evidence" value="ECO:0007669"/>
    <property type="project" value="TreeGrafter"/>
</dbReference>
<keyword evidence="1" id="KW-1133">Transmembrane helix</keyword>
<reference evidence="3" key="1">
    <citation type="submission" date="2018-02" db="EMBL/GenBank/DDBJ databases">
        <authorList>
            <person name="Cohen D.B."/>
            <person name="Kent A.D."/>
        </authorList>
    </citation>
    <scope>NUCLEOTIDE SEQUENCE</scope>
</reference>
<dbReference type="PANTHER" id="PTHR31414">
    <property type="entry name" value="TRANSMEMBRANE PROTEIN DDB_G0292058"/>
    <property type="match status" value="1"/>
</dbReference>
<proteinExistence type="predicted"/>
<feature type="transmembrane region" description="Helical" evidence="1">
    <location>
        <begin position="291"/>
        <end position="317"/>
    </location>
</feature>
<sequence>MLCLKSQPFLLLTTFVLVSSTSFFSLCHGAPQFHHLPIKHVQDGGEMGVRVVSWRMRRSFLEESNAEVAQNSSLILAANKTHRKDPLAKFTYYEGGWNITDEHYLYSVAFTGIPLLAIAAIWFLIFGICLLILCCCCCCCRRKKAYGYSRIAYALSLIFLTLFTITAITGSGFLYTAQGKFQVSTTNILEYLLKQADTTVENLKNVLINLAEAKQVGVDQIFLPPDIQNNIDILGKTTNISAMIPKLKTEQSSKQIQHLLHPVRQVLNIVAASVLLLAFLGFVFSVFGLQWFVYILMTIGWILVMGTFIMSGISLILHNIVADTCVAMDQWVKNPTAHSALSEILPCMDNATAQETLSITKDVTFLMVGIVNQFITNVANNDVPPNFGPLYYNQSGPLVPILCNPFNSDNTDRRCTAGEVELSNATQAWTNYVCNVSPSGMCNNMGRLKPASYDQMTAAVNAKTPIMMIALTIKPRHQLIFYVGGILTEVPCLNNSWKRLLIPPTLGLRHGPDSYGRQQWGIFRNGRKPDGAMPRGAAVIQRMQALSGMIGRKASVGGFLSPPSNPRAQPWTGGGNYQAGVRGANGIRYPSSPSRKRWILGAVRIDPCSAVANALSIPPGETLPGLDMPRILLKERGAFGNADTGGAWLSSARATAGDKPEEGEDDVKSSCPLCPGRHTCYNGRDKGSRSREASFHFVMELLNFITYQSNMSKMESEMGGVRVVSWRMRRSFLEESNAEVAQNSSLILAANKTHRKDPLAKFTYYEGGWNITDEHYLYSVAFTGIPLLAIAAIWFLIFGICLLILCCCCCCCRRKKAYGYSRIAYALSLIFLTLFTITAITGSGGFCTHGAGEVSTKQVGVDQIFLPPDIQNNIDILGKTTNISAMIPKLKTEQSSKQIQHLLHPVRQVLNIVAASVLLLAFLGFVFSVFGLQWFVYILMTIGWILVMGTFIMSGISLILHNIVADTCVAMDQWVKNPTAHSALSEILPCMDNATAQETLSITKDVTFLMVGIVNQFITNVANNDVPPNFGPLYYNQSGPLVPILCNPFNSDNTDRRCTAGEVELSNATQAWTNYVCNVSPSGMCNNMGRLKPASYDQMTAAVNVSHTLYHYGPFLVDLVDCTFVRETFSDISQDYCPGLRRYSYRIYVGLVMVSVALMFSLIFWLVYARERRHRVYTKKSTTKNSSQYPLVGVNGF</sequence>
<feature type="transmembrane region" description="Helical" evidence="1">
    <location>
        <begin position="787"/>
        <end position="811"/>
    </location>
</feature>
<dbReference type="GO" id="GO:0005886">
    <property type="term" value="C:plasma membrane"/>
    <property type="evidence" value="ECO:0007669"/>
    <property type="project" value="TreeGrafter"/>
</dbReference>
<organism evidence="3">
    <name type="scientific">Fagus sylvatica</name>
    <name type="common">Beechnut</name>
    <dbReference type="NCBI Taxonomy" id="28930"/>
    <lineage>
        <taxon>Eukaryota</taxon>
        <taxon>Viridiplantae</taxon>
        <taxon>Streptophyta</taxon>
        <taxon>Embryophyta</taxon>
        <taxon>Tracheophyta</taxon>
        <taxon>Spermatophyta</taxon>
        <taxon>Magnoliopsida</taxon>
        <taxon>eudicotyledons</taxon>
        <taxon>Gunneridae</taxon>
        <taxon>Pentapetalae</taxon>
        <taxon>rosids</taxon>
        <taxon>fabids</taxon>
        <taxon>Fagales</taxon>
        <taxon>Fagaceae</taxon>
        <taxon>Fagus</taxon>
    </lineage>
</organism>
<feature type="transmembrane region" description="Helical" evidence="1">
    <location>
        <begin position="113"/>
        <end position="139"/>
    </location>
</feature>
<keyword evidence="1" id="KW-0812">Transmembrane</keyword>
<feature type="transmembrane region" description="Helical" evidence="1">
    <location>
        <begin position="266"/>
        <end position="284"/>
    </location>
</feature>
<dbReference type="InterPro" id="IPR040283">
    <property type="entry name" value="DDB_G0292058-like"/>
</dbReference>
<evidence type="ECO:0000256" key="2">
    <source>
        <dbReference type="SAM" id="SignalP"/>
    </source>
</evidence>
<feature type="chain" id="PRO_5014828597" evidence="2">
    <location>
        <begin position="30"/>
        <end position="1197"/>
    </location>
</feature>
<gene>
    <name evidence="3" type="ORF">FSB_LOCUS61112</name>
</gene>
<dbReference type="EMBL" id="OIVN01006444">
    <property type="protein sequence ID" value="SPD33230.1"/>
    <property type="molecule type" value="Genomic_DNA"/>
</dbReference>
<feature type="signal peptide" evidence="2">
    <location>
        <begin position="1"/>
        <end position="29"/>
    </location>
</feature>
<keyword evidence="1" id="KW-0472">Membrane</keyword>
<feature type="transmembrane region" description="Helical" evidence="1">
    <location>
        <begin position="934"/>
        <end position="960"/>
    </location>
</feature>
<feature type="transmembrane region" description="Helical" evidence="1">
    <location>
        <begin position="1147"/>
        <end position="1169"/>
    </location>
</feature>
<name>A0A2N9J9M5_FAGSY</name>
<dbReference type="PANTHER" id="PTHR31414:SF31">
    <property type="entry name" value="PROTEIN TWEETY HOMOLOG"/>
    <property type="match status" value="1"/>
</dbReference>
<accession>A0A2N9J9M5</accession>
<feature type="transmembrane region" description="Helical" evidence="1">
    <location>
        <begin position="909"/>
        <end position="927"/>
    </location>
</feature>
<feature type="transmembrane region" description="Helical" evidence="1">
    <location>
        <begin position="823"/>
        <end position="846"/>
    </location>
</feature>
<evidence type="ECO:0000313" key="3">
    <source>
        <dbReference type="EMBL" id="SPD33230.1"/>
    </source>
</evidence>
<keyword evidence="2" id="KW-0732">Signal</keyword>
<protein>
    <submittedName>
        <fullName evidence="3">Uncharacterized protein</fullName>
    </submittedName>
</protein>
<feature type="transmembrane region" description="Helical" evidence="1">
    <location>
        <begin position="151"/>
        <end position="175"/>
    </location>
</feature>
<evidence type="ECO:0000256" key="1">
    <source>
        <dbReference type="SAM" id="Phobius"/>
    </source>
</evidence>